<organism evidence="1">
    <name type="scientific">marine sediment metagenome</name>
    <dbReference type="NCBI Taxonomy" id="412755"/>
    <lineage>
        <taxon>unclassified sequences</taxon>
        <taxon>metagenomes</taxon>
        <taxon>ecological metagenomes</taxon>
    </lineage>
</organism>
<reference evidence="1" key="1">
    <citation type="journal article" date="2015" name="Nature">
        <title>Complex archaea that bridge the gap between prokaryotes and eukaryotes.</title>
        <authorList>
            <person name="Spang A."/>
            <person name="Saw J.H."/>
            <person name="Jorgensen S.L."/>
            <person name="Zaremba-Niedzwiedzka K."/>
            <person name="Martijn J."/>
            <person name="Lind A.E."/>
            <person name="van Eijk R."/>
            <person name="Schleper C."/>
            <person name="Guy L."/>
            <person name="Ettema T.J."/>
        </authorList>
    </citation>
    <scope>NUCLEOTIDE SEQUENCE</scope>
</reference>
<accession>A0A0F9M0B8</accession>
<dbReference type="AlphaFoldDB" id="A0A0F9M0B8"/>
<proteinExistence type="predicted"/>
<evidence type="ECO:0000313" key="1">
    <source>
        <dbReference type="EMBL" id="KKM62717.1"/>
    </source>
</evidence>
<protein>
    <submittedName>
        <fullName evidence="1">Uncharacterized protein</fullName>
    </submittedName>
</protein>
<comment type="caution">
    <text evidence="1">The sequence shown here is derived from an EMBL/GenBank/DDBJ whole genome shotgun (WGS) entry which is preliminary data.</text>
</comment>
<dbReference type="Gene3D" id="3.40.50.300">
    <property type="entry name" value="P-loop containing nucleotide triphosphate hydrolases"/>
    <property type="match status" value="1"/>
</dbReference>
<sequence length="430" mass="48207">MIVNQPDDQGQIDDAKTSLIKLFKKLIFLDGQILNCKTVEDCKKLWQKAQFIASYNMEQSNDTIVSERVMNIAKILGPEQMDAVENGSLPIMDMADFSKHPELLAPEEINWLSPWFGIKDKCTLPFTREKMGKSTILTADAIQAARNGNKVLWVSAEEFEGEIARRVIKYSPLPPADSFNIVVDWPTSRNQLEDLILRSEADVIVIDSLTSLISSMGERVPKTSDFVAWQKLVLYFKKLAKHYGIALILIHHANKNGEFIGSVGIGQATDAIIPLHRIRKHIYKTGKGGRDIIDKDAEAAAIADGEDIFTNTTRVKYGKLRMDTNRADVYLEYNPVTGEVTEQHNYSFASNGPEYFIAQVLMGGPKTKTEILSLAKQAGMKLYGPVFYKVKTTLKIADIEKGGKYVASQDCLDLVKRFNNEDTEGDKEDF</sequence>
<gene>
    <name evidence="1" type="ORF">LCGC14_1518800</name>
</gene>
<dbReference type="Pfam" id="PF13481">
    <property type="entry name" value="AAA_25"/>
    <property type="match status" value="1"/>
</dbReference>
<dbReference type="SUPFAM" id="SSF52540">
    <property type="entry name" value="P-loop containing nucleoside triphosphate hydrolases"/>
    <property type="match status" value="1"/>
</dbReference>
<dbReference type="EMBL" id="LAZR01011239">
    <property type="protein sequence ID" value="KKM62717.1"/>
    <property type="molecule type" value="Genomic_DNA"/>
</dbReference>
<name>A0A0F9M0B8_9ZZZZ</name>
<dbReference type="InterPro" id="IPR027417">
    <property type="entry name" value="P-loop_NTPase"/>
</dbReference>